<dbReference type="InterPro" id="IPR006390">
    <property type="entry name" value="DHP_synth_dom"/>
</dbReference>
<name>A0A916N430_9BACT</name>
<dbReference type="NCBIfam" id="TIGR01496">
    <property type="entry name" value="DHPS"/>
    <property type="match status" value="1"/>
</dbReference>
<dbReference type="InterPro" id="IPR045031">
    <property type="entry name" value="DHP_synth-like"/>
</dbReference>
<dbReference type="SUPFAM" id="SSF51717">
    <property type="entry name" value="Dihydropteroate synthetase-like"/>
    <property type="match status" value="1"/>
</dbReference>
<evidence type="ECO:0000256" key="1">
    <source>
        <dbReference type="ARBA" id="ARBA00000012"/>
    </source>
</evidence>
<evidence type="ECO:0000256" key="7">
    <source>
        <dbReference type="ARBA" id="ARBA00022842"/>
    </source>
</evidence>
<keyword evidence="6" id="KW-0479">Metal-binding</keyword>
<keyword evidence="11" id="KW-1185">Reference proteome</keyword>
<feature type="domain" description="Pterin-binding" evidence="9">
    <location>
        <begin position="24"/>
        <end position="276"/>
    </location>
</feature>
<evidence type="ECO:0000256" key="4">
    <source>
        <dbReference type="ARBA" id="ARBA00012458"/>
    </source>
</evidence>
<keyword evidence="5 10" id="KW-0808">Transferase</keyword>
<keyword evidence="7" id="KW-0460">Magnesium</keyword>
<dbReference type="CDD" id="cd00739">
    <property type="entry name" value="DHPS"/>
    <property type="match status" value="1"/>
</dbReference>
<dbReference type="EC" id="2.5.1.15" evidence="4"/>
<reference evidence="10" key="1">
    <citation type="submission" date="2021-04" db="EMBL/GenBank/DDBJ databases">
        <authorList>
            <person name="Rodrigo-Torres L."/>
            <person name="Arahal R. D."/>
            <person name="Lucena T."/>
        </authorList>
    </citation>
    <scope>NUCLEOTIDE SEQUENCE</scope>
    <source>
        <strain evidence="10">CECT 9275</strain>
    </source>
</reference>
<evidence type="ECO:0000256" key="8">
    <source>
        <dbReference type="ARBA" id="ARBA00022909"/>
    </source>
</evidence>
<dbReference type="Proteomes" id="UP000680038">
    <property type="component" value="Unassembled WGS sequence"/>
</dbReference>
<comment type="cofactor">
    <cofactor evidence="2">
        <name>Mg(2+)</name>
        <dbReference type="ChEBI" id="CHEBI:18420"/>
    </cofactor>
</comment>
<sequence>MNYSTQVSKKTLKIGGRLIDLSIPRVMGILNITPDSFFGGSRAGSLQEATDKAGKMLAEGATFVDIGGYSTRPGAADISLSEESERILSIIEPLSKYFPDLIISVDTFRSEVARCAVNGGAHIINDVSGGTLDAAMLDTVGTLQVPYVLMHMRGTPGTMNKLTAYNHLTVDIINELLPKLLKLKEGGMSDILIDPGFGFAKTREQNFQLMNHLQAFHALGYPLLIGISRKGMIYKTLDSDADHALNGTTVLNTLALDRGASVLRVHDVKPAMEAVKLWMATRAIH</sequence>
<dbReference type="Gene3D" id="3.20.20.20">
    <property type="entry name" value="Dihydropteroate synthase-like"/>
    <property type="match status" value="1"/>
</dbReference>
<dbReference type="GO" id="GO:0004156">
    <property type="term" value="F:dihydropteroate synthase activity"/>
    <property type="evidence" value="ECO:0007669"/>
    <property type="project" value="UniProtKB-EC"/>
</dbReference>
<accession>A0A916N430</accession>
<dbReference type="PANTHER" id="PTHR20941">
    <property type="entry name" value="FOLATE SYNTHESIS PROTEINS"/>
    <property type="match status" value="1"/>
</dbReference>
<dbReference type="PANTHER" id="PTHR20941:SF1">
    <property type="entry name" value="FOLIC ACID SYNTHESIS PROTEIN FOL1"/>
    <property type="match status" value="1"/>
</dbReference>
<dbReference type="GO" id="GO:0005829">
    <property type="term" value="C:cytosol"/>
    <property type="evidence" value="ECO:0007669"/>
    <property type="project" value="TreeGrafter"/>
</dbReference>
<dbReference type="PROSITE" id="PS50972">
    <property type="entry name" value="PTERIN_BINDING"/>
    <property type="match status" value="1"/>
</dbReference>
<evidence type="ECO:0000313" key="11">
    <source>
        <dbReference type="Proteomes" id="UP000680038"/>
    </source>
</evidence>
<evidence type="ECO:0000256" key="2">
    <source>
        <dbReference type="ARBA" id="ARBA00001946"/>
    </source>
</evidence>
<dbReference type="Pfam" id="PF00809">
    <property type="entry name" value="Pterin_bind"/>
    <property type="match status" value="1"/>
</dbReference>
<dbReference type="GO" id="GO:0046654">
    <property type="term" value="P:tetrahydrofolate biosynthetic process"/>
    <property type="evidence" value="ECO:0007669"/>
    <property type="project" value="TreeGrafter"/>
</dbReference>
<dbReference type="InterPro" id="IPR000489">
    <property type="entry name" value="Pterin-binding_dom"/>
</dbReference>
<comment type="caution">
    <text evidence="10">The sequence shown here is derived from an EMBL/GenBank/DDBJ whole genome shotgun (WGS) entry which is preliminary data.</text>
</comment>
<comment type="catalytic activity">
    <reaction evidence="1">
        <text>(7,8-dihydropterin-6-yl)methyl diphosphate + 4-aminobenzoate = 7,8-dihydropteroate + diphosphate</text>
        <dbReference type="Rhea" id="RHEA:19949"/>
        <dbReference type="ChEBI" id="CHEBI:17836"/>
        <dbReference type="ChEBI" id="CHEBI:17839"/>
        <dbReference type="ChEBI" id="CHEBI:33019"/>
        <dbReference type="ChEBI" id="CHEBI:72950"/>
        <dbReference type="EC" id="2.5.1.15"/>
    </reaction>
</comment>
<evidence type="ECO:0000313" key="10">
    <source>
        <dbReference type="EMBL" id="CAG4998746.1"/>
    </source>
</evidence>
<dbReference type="EMBL" id="CAJRAF010000002">
    <property type="protein sequence ID" value="CAG4998746.1"/>
    <property type="molecule type" value="Genomic_DNA"/>
</dbReference>
<comment type="pathway">
    <text evidence="3">Cofactor biosynthesis; tetrahydrofolate biosynthesis; 7,8-dihydrofolate from 2-amino-4-hydroxy-6-hydroxymethyl-7,8-dihydropteridine diphosphate and 4-aminobenzoate: step 1/2.</text>
</comment>
<protein>
    <recommendedName>
        <fullName evidence="4">dihydropteroate synthase</fullName>
        <ecNumber evidence="4">2.5.1.15</ecNumber>
    </recommendedName>
</protein>
<evidence type="ECO:0000256" key="6">
    <source>
        <dbReference type="ARBA" id="ARBA00022723"/>
    </source>
</evidence>
<gene>
    <name evidence="10" type="primary">folP</name>
    <name evidence="10" type="ORF">DYBT9275_02071</name>
</gene>
<dbReference type="GO" id="GO:0046656">
    <property type="term" value="P:folic acid biosynthetic process"/>
    <property type="evidence" value="ECO:0007669"/>
    <property type="project" value="UniProtKB-KW"/>
</dbReference>
<evidence type="ECO:0000256" key="3">
    <source>
        <dbReference type="ARBA" id="ARBA00004763"/>
    </source>
</evidence>
<dbReference type="AlphaFoldDB" id="A0A916N430"/>
<keyword evidence="8" id="KW-0289">Folate biosynthesis</keyword>
<dbReference type="GO" id="GO:0046872">
    <property type="term" value="F:metal ion binding"/>
    <property type="evidence" value="ECO:0007669"/>
    <property type="project" value="UniProtKB-KW"/>
</dbReference>
<proteinExistence type="predicted"/>
<evidence type="ECO:0000259" key="9">
    <source>
        <dbReference type="PROSITE" id="PS50972"/>
    </source>
</evidence>
<organism evidence="10 11">
    <name type="scientific">Dyadobacter helix</name>
    <dbReference type="NCBI Taxonomy" id="2822344"/>
    <lineage>
        <taxon>Bacteria</taxon>
        <taxon>Pseudomonadati</taxon>
        <taxon>Bacteroidota</taxon>
        <taxon>Cytophagia</taxon>
        <taxon>Cytophagales</taxon>
        <taxon>Spirosomataceae</taxon>
        <taxon>Dyadobacter</taxon>
    </lineage>
</organism>
<evidence type="ECO:0000256" key="5">
    <source>
        <dbReference type="ARBA" id="ARBA00022679"/>
    </source>
</evidence>
<dbReference type="InterPro" id="IPR011005">
    <property type="entry name" value="Dihydropteroate_synth-like_sf"/>
</dbReference>